<dbReference type="InterPro" id="IPR013325">
    <property type="entry name" value="RNA_pol_sigma_r2"/>
</dbReference>
<dbReference type="Gene3D" id="1.10.10.10">
    <property type="entry name" value="Winged helix-like DNA-binding domain superfamily/Winged helix DNA-binding domain"/>
    <property type="match status" value="1"/>
</dbReference>
<evidence type="ECO:0000259" key="1">
    <source>
        <dbReference type="Pfam" id="PF04539"/>
    </source>
</evidence>
<evidence type="ECO:0000313" key="4">
    <source>
        <dbReference type="Proteomes" id="UP000028525"/>
    </source>
</evidence>
<dbReference type="OrthoDB" id="2064505at2"/>
<feature type="domain" description="RNA polymerase sigma-70 region 2" evidence="2">
    <location>
        <begin position="43"/>
        <end position="99"/>
    </location>
</feature>
<keyword evidence="4" id="KW-1185">Reference proteome</keyword>
<dbReference type="Pfam" id="PF04542">
    <property type="entry name" value="Sigma70_r2"/>
    <property type="match status" value="1"/>
</dbReference>
<dbReference type="EMBL" id="JPME01000005">
    <property type="protein sequence ID" value="KEZ91327.1"/>
    <property type="molecule type" value="Genomic_DNA"/>
</dbReference>
<dbReference type="AlphaFoldDB" id="A0A084JQU3"/>
<dbReference type="InterPro" id="IPR007624">
    <property type="entry name" value="RNA_pol_sigma70_r3"/>
</dbReference>
<accession>A0A084JQU3</accession>
<dbReference type="PANTHER" id="PTHR30603">
    <property type="entry name" value="RNA POLYMERASE SIGMA FACTOR RPO"/>
    <property type="match status" value="1"/>
</dbReference>
<feature type="domain" description="RNA polymerase sigma-70 region 3" evidence="1">
    <location>
        <begin position="124"/>
        <end position="176"/>
    </location>
</feature>
<organism evidence="3 4">
    <name type="scientific">Lacrimispora celerecrescens</name>
    <dbReference type="NCBI Taxonomy" id="29354"/>
    <lineage>
        <taxon>Bacteria</taxon>
        <taxon>Bacillati</taxon>
        <taxon>Bacillota</taxon>
        <taxon>Clostridia</taxon>
        <taxon>Lachnospirales</taxon>
        <taxon>Lachnospiraceae</taxon>
        <taxon>Lacrimispora</taxon>
    </lineage>
</organism>
<evidence type="ECO:0000259" key="2">
    <source>
        <dbReference type="Pfam" id="PF04542"/>
    </source>
</evidence>
<dbReference type="Gene3D" id="1.20.120.1810">
    <property type="match status" value="1"/>
</dbReference>
<dbReference type="InterPro" id="IPR007627">
    <property type="entry name" value="RNA_pol_sigma70_r2"/>
</dbReference>
<dbReference type="GO" id="GO:0006352">
    <property type="term" value="P:DNA-templated transcription initiation"/>
    <property type="evidence" value="ECO:0007669"/>
    <property type="project" value="InterPro"/>
</dbReference>
<dbReference type="GO" id="GO:0003700">
    <property type="term" value="F:DNA-binding transcription factor activity"/>
    <property type="evidence" value="ECO:0007669"/>
    <property type="project" value="InterPro"/>
</dbReference>
<sequence>MHDDFYQMYLEEMGHIPPCTREEQEDLLKEAAEGSKEAKKRIVEGNLRAALEYAREYDGRGVLMTDLVQEANMALMMAVEEYVQEEVRQEFDSFKSQRIREALAAAVEEQQSAKQTGEELAARVNVLQQISQLLAKELGREATVEELADKMKMTVEEISGIMKIAMDAMSMNAESMDLEALAGVEGIEITEDEESEDYDFEE</sequence>
<dbReference type="SUPFAM" id="SSF88946">
    <property type="entry name" value="Sigma2 domain of RNA polymerase sigma factors"/>
    <property type="match status" value="1"/>
</dbReference>
<dbReference type="STRING" id="29354.IO98_03350"/>
<name>A0A084JQU3_9FIRM</name>
<evidence type="ECO:0000313" key="3">
    <source>
        <dbReference type="EMBL" id="KEZ91327.1"/>
    </source>
</evidence>
<dbReference type="InterPro" id="IPR013324">
    <property type="entry name" value="RNA_pol_sigma_r3/r4-like"/>
</dbReference>
<proteinExistence type="predicted"/>
<reference evidence="3 4" key="1">
    <citation type="submission" date="2014-07" db="EMBL/GenBank/DDBJ databases">
        <title>Draft genome of Clostridium celerecrescens 152B isolated from sediments associated with methane hydrate from Krishna Godavari basin.</title>
        <authorList>
            <person name="Honkalas V.S."/>
            <person name="Dabir A.P."/>
            <person name="Arora P."/>
            <person name="Dhakephalkar P.K."/>
        </authorList>
    </citation>
    <scope>NUCLEOTIDE SEQUENCE [LARGE SCALE GENOMIC DNA]</scope>
    <source>
        <strain evidence="3 4">152B</strain>
    </source>
</reference>
<dbReference type="InterPro" id="IPR050239">
    <property type="entry name" value="Sigma-70_RNA_pol_init_factors"/>
</dbReference>
<gene>
    <name evidence="3" type="ORF">IO98_03350</name>
</gene>
<dbReference type="PANTHER" id="PTHR30603:SF60">
    <property type="entry name" value="RNA POLYMERASE SIGMA FACTOR RPOD"/>
    <property type="match status" value="1"/>
</dbReference>
<dbReference type="RefSeq" id="WP_038277847.1">
    <property type="nucleotide sequence ID" value="NZ_JPME01000005.1"/>
</dbReference>
<dbReference type="SUPFAM" id="SSF88659">
    <property type="entry name" value="Sigma3 and sigma4 domains of RNA polymerase sigma factors"/>
    <property type="match status" value="1"/>
</dbReference>
<dbReference type="Pfam" id="PF04539">
    <property type="entry name" value="Sigma70_r3"/>
    <property type="match status" value="1"/>
</dbReference>
<dbReference type="InterPro" id="IPR036388">
    <property type="entry name" value="WH-like_DNA-bd_sf"/>
</dbReference>
<protein>
    <submittedName>
        <fullName evidence="3">RNA polymerase subunit sigma-70</fullName>
    </submittedName>
</protein>
<comment type="caution">
    <text evidence="3">The sequence shown here is derived from an EMBL/GenBank/DDBJ whole genome shotgun (WGS) entry which is preliminary data.</text>
</comment>
<dbReference type="Proteomes" id="UP000028525">
    <property type="component" value="Unassembled WGS sequence"/>
</dbReference>